<name>A0AAD9MAD9_9PEZI</name>
<dbReference type="InterPro" id="IPR007568">
    <property type="entry name" value="RTA1"/>
</dbReference>
<dbReference type="AlphaFoldDB" id="A0AAD9MAD9"/>
<organism evidence="6 7">
    <name type="scientific">Phyllachora maydis</name>
    <dbReference type="NCBI Taxonomy" id="1825666"/>
    <lineage>
        <taxon>Eukaryota</taxon>
        <taxon>Fungi</taxon>
        <taxon>Dikarya</taxon>
        <taxon>Ascomycota</taxon>
        <taxon>Pezizomycotina</taxon>
        <taxon>Sordariomycetes</taxon>
        <taxon>Sordariomycetidae</taxon>
        <taxon>Phyllachorales</taxon>
        <taxon>Phyllachoraceae</taxon>
        <taxon>Phyllachora</taxon>
    </lineage>
</organism>
<dbReference type="PANTHER" id="PTHR31465:SF9">
    <property type="entry name" value="SPHINGOID LONG-CHAIN BASE TRANSPORTER RSB1"/>
    <property type="match status" value="1"/>
</dbReference>
<gene>
    <name evidence="6" type="ORF">P8C59_004428</name>
</gene>
<evidence type="ECO:0000313" key="6">
    <source>
        <dbReference type="EMBL" id="KAK2069884.1"/>
    </source>
</evidence>
<comment type="subcellular location">
    <subcellularLocation>
        <location evidence="1">Membrane</location>
        <topology evidence="1">Multi-pass membrane protein</topology>
    </subcellularLocation>
</comment>
<keyword evidence="2 5" id="KW-0812">Transmembrane</keyword>
<evidence type="ECO:0000256" key="5">
    <source>
        <dbReference type="SAM" id="Phobius"/>
    </source>
</evidence>
<comment type="caution">
    <text evidence="6">The sequence shown here is derived from an EMBL/GenBank/DDBJ whole genome shotgun (WGS) entry which is preliminary data.</text>
</comment>
<evidence type="ECO:0000256" key="4">
    <source>
        <dbReference type="ARBA" id="ARBA00023136"/>
    </source>
</evidence>
<feature type="transmembrane region" description="Helical" evidence="5">
    <location>
        <begin position="225"/>
        <end position="243"/>
    </location>
</feature>
<evidence type="ECO:0000256" key="1">
    <source>
        <dbReference type="ARBA" id="ARBA00004141"/>
    </source>
</evidence>
<accession>A0AAD9MAD9</accession>
<dbReference type="GO" id="GO:0000324">
    <property type="term" value="C:fungal-type vacuole"/>
    <property type="evidence" value="ECO:0007669"/>
    <property type="project" value="TreeGrafter"/>
</dbReference>
<feature type="transmembrane region" description="Helical" evidence="5">
    <location>
        <begin position="68"/>
        <end position="87"/>
    </location>
</feature>
<dbReference type="Pfam" id="PF04479">
    <property type="entry name" value="RTA1"/>
    <property type="match status" value="1"/>
</dbReference>
<dbReference type="PANTHER" id="PTHR31465">
    <property type="entry name" value="PROTEIN RTA1-RELATED"/>
    <property type="match status" value="1"/>
</dbReference>
<keyword evidence="3 5" id="KW-1133">Transmembrane helix</keyword>
<dbReference type="GO" id="GO:0005886">
    <property type="term" value="C:plasma membrane"/>
    <property type="evidence" value="ECO:0007669"/>
    <property type="project" value="TreeGrafter"/>
</dbReference>
<feature type="transmembrane region" description="Helical" evidence="5">
    <location>
        <begin position="263"/>
        <end position="281"/>
    </location>
</feature>
<dbReference type="EMBL" id="JAQQPM010000003">
    <property type="protein sequence ID" value="KAK2069884.1"/>
    <property type="molecule type" value="Genomic_DNA"/>
</dbReference>
<evidence type="ECO:0000256" key="3">
    <source>
        <dbReference type="ARBA" id="ARBA00022989"/>
    </source>
</evidence>
<evidence type="ECO:0000256" key="2">
    <source>
        <dbReference type="ARBA" id="ARBA00022692"/>
    </source>
</evidence>
<feature type="transmembrane region" description="Helical" evidence="5">
    <location>
        <begin position="42"/>
        <end position="61"/>
    </location>
</feature>
<reference evidence="6" key="1">
    <citation type="journal article" date="2023" name="Mol. Plant Microbe Interact.">
        <title>Elucidating the Obligate Nature and Biological Capacity of an Invasive Fungal Corn Pathogen.</title>
        <authorList>
            <person name="MacCready J.S."/>
            <person name="Roggenkamp E.M."/>
            <person name="Gdanetz K."/>
            <person name="Chilvers M.I."/>
        </authorList>
    </citation>
    <scope>NUCLEOTIDE SEQUENCE</scope>
    <source>
        <strain evidence="6">PM02</strain>
    </source>
</reference>
<feature type="transmembrane region" description="Helical" evidence="5">
    <location>
        <begin position="99"/>
        <end position="122"/>
    </location>
</feature>
<sequence>MAAGGNMSTMNPHHLIGFGPNANCTLALCPVEWSVLQYRPSLIASGAFVELFGFAMLLHIAQGVQLRSWGFSAAMVLGCVDEIVGYGGRIKLNDDPFSYVGFFIQIICITTGPVFFCAAIYVTLSRTIVHLDPTLARFPPSLLYWVFVPCDIISLVLQAAGGGTSTTAAVATNSAAASNSGLGMSLAGLLMQVITLAAFAILAGDYLVRYARAPDSPYMSRRVKVFLVCMWLAIVFILVRCAYRIAELHGGYTGPLFHEEGKFYVLESTMVVLAVFCMNLGHPGYALRREPLPQIGSVAHNWDANEFGHVVKEKAGHFEEIEEPAESGEPSAWSPVV</sequence>
<keyword evidence="7" id="KW-1185">Reference proteome</keyword>
<proteinExistence type="predicted"/>
<evidence type="ECO:0008006" key="8">
    <source>
        <dbReference type="Google" id="ProtNLM"/>
    </source>
</evidence>
<dbReference type="Proteomes" id="UP001217918">
    <property type="component" value="Unassembled WGS sequence"/>
</dbReference>
<protein>
    <recommendedName>
        <fullName evidence="8">Sphingoid long-chain base transporter RSB1</fullName>
    </recommendedName>
</protein>
<feature type="transmembrane region" description="Helical" evidence="5">
    <location>
        <begin position="181"/>
        <end position="204"/>
    </location>
</feature>
<keyword evidence="4 5" id="KW-0472">Membrane</keyword>
<evidence type="ECO:0000313" key="7">
    <source>
        <dbReference type="Proteomes" id="UP001217918"/>
    </source>
</evidence>
<feature type="transmembrane region" description="Helical" evidence="5">
    <location>
        <begin position="142"/>
        <end position="161"/>
    </location>
</feature>